<evidence type="ECO:0000256" key="1">
    <source>
        <dbReference type="SAM" id="SignalP"/>
    </source>
</evidence>
<gene>
    <name evidence="2" type="ORF">SteCoe_35997</name>
</gene>
<dbReference type="EMBL" id="MPUH01001591">
    <property type="protein sequence ID" value="OMJ66973.1"/>
    <property type="molecule type" value="Genomic_DNA"/>
</dbReference>
<proteinExistence type="predicted"/>
<dbReference type="AlphaFoldDB" id="A0A1R2AR13"/>
<protein>
    <submittedName>
        <fullName evidence="2">Uncharacterized protein</fullName>
    </submittedName>
</protein>
<name>A0A1R2AR13_9CILI</name>
<reference evidence="2 3" key="1">
    <citation type="submission" date="2016-11" db="EMBL/GenBank/DDBJ databases">
        <title>The macronuclear genome of Stentor coeruleus: a giant cell with tiny introns.</title>
        <authorList>
            <person name="Slabodnick M."/>
            <person name="Ruby J.G."/>
            <person name="Reiff S.B."/>
            <person name="Swart E.C."/>
            <person name="Gosai S."/>
            <person name="Prabakaran S."/>
            <person name="Witkowska E."/>
            <person name="Larue G.E."/>
            <person name="Fisher S."/>
            <person name="Freeman R.M."/>
            <person name="Gunawardena J."/>
            <person name="Chu W."/>
            <person name="Stover N.A."/>
            <person name="Gregory B.D."/>
            <person name="Nowacki M."/>
            <person name="Derisi J."/>
            <person name="Roy S.W."/>
            <person name="Marshall W.F."/>
            <person name="Sood P."/>
        </authorList>
    </citation>
    <scope>NUCLEOTIDE SEQUENCE [LARGE SCALE GENOMIC DNA]</scope>
    <source>
        <strain evidence="2">WM001</strain>
    </source>
</reference>
<keyword evidence="3" id="KW-1185">Reference proteome</keyword>
<organism evidence="2 3">
    <name type="scientific">Stentor coeruleus</name>
    <dbReference type="NCBI Taxonomy" id="5963"/>
    <lineage>
        <taxon>Eukaryota</taxon>
        <taxon>Sar</taxon>
        <taxon>Alveolata</taxon>
        <taxon>Ciliophora</taxon>
        <taxon>Postciliodesmatophora</taxon>
        <taxon>Heterotrichea</taxon>
        <taxon>Heterotrichida</taxon>
        <taxon>Stentoridae</taxon>
        <taxon>Stentor</taxon>
    </lineage>
</organism>
<accession>A0A1R2AR13</accession>
<keyword evidence="1" id="KW-0732">Signal</keyword>
<feature type="signal peptide" evidence="1">
    <location>
        <begin position="1"/>
        <end position="15"/>
    </location>
</feature>
<evidence type="ECO:0000313" key="3">
    <source>
        <dbReference type="Proteomes" id="UP000187209"/>
    </source>
</evidence>
<sequence length="121" mass="13648">MKYLCLLALLVIAMSSDMIYNLDNAETVYIPVNGKASMKISTDADEKYSWVPSRYQPKLEFENLSGEIVYENDNKFKIFIAKCTDKCVENDFFLISMSKPSKLPFGPPIEHAVPVSITSPV</sequence>
<dbReference type="Proteomes" id="UP000187209">
    <property type="component" value="Unassembled WGS sequence"/>
</dbReference>
<evidence type="ECO:0000313" key="2">
    <source>
        <dbReference type="EMBL" id="OMJ66973.1"/>
    </source>
</evidence>
<feature type="chain" id="PRO_5012819743" evidence="1">
    <location>
        <begin position="16"/>
        <end position="121"/>
    </location>
</feature>
<comment type="caution">
    <text evidence="2">The sequence shown here is derived from an EMBL/GenBank/DDBJ whole genome shotgun (WGS) entry which is preliminary data.</text>
</comment>